<dbReference type="GO" id="GO:0000981">
    <property type="term" value="F:DNA-binding transcription factor activity, RNA polymerase II-specific"/>
    <property type="evidence" value="ECO:0007669"/>
    <property type="project" value="InterPro"/>
</dbReference>
<evidence type="ECO:0000313" key="10">
    <source>
        <dbReference type="EMBL" id="KAF4858637.1"/>
    </source>
</evidence>
<dbReference type="GO" id="GO:0007155">
    <property type="term" value="P:cell adhesion"/>
    <property type="evidence" value="ECO:0007669"/>
    <property type="project" value="InterPro"/>
</dbReference>
<dbReference type="InterPro" id="IPR036864">
    <property type="entry name" value="Zn2-C6_fun-type_DNA-bd_sf"/>
</dbReference>
<dbReference type="InterPro" id="IPR001138">
    <property type="entry name" value="Zn2Cys6_DnaBD"/>
</dbReference>
<dbReference type="InterPro" id="IPR008440">
    <property type="entry name" value="Agglutinin-like_ALS_rpt"/>
</dbReference>
<evidence type="ECO:0000256" key="4">
    <source>
        <dbReference type="ARBA" id="ARBA00023125"/>
    </source>
</evidence>
<reference evidence="10" key="1">
    <citation type="submission" date="2019-06" db="EMBL/GenBank/DDBJ databases">
        <authorList>
            <person name="Gan P."/>
            <person name="Shirasu K."/>
        </authorList>
    </citation>
    <scope>NUCLEOTIDE SEQUENCE [LARGE SCALE GENOMIC DNA]</scope>
    <source>
        <strain evidence="10">CAD2</strain>
    </source>
</reference>
<keyword evidence="8" id="KW-0732">Signal</keyword>
<comment type="caution">
    <text evidence="10">The sequence shown here is derived from an EMBL/GenBank/DDBJ whole genome shotgun (WGS) entry which is preliminary data.</text>
</comment>
<dbReference type="Proteomes" id="UP000711996">
    <property type="component" value="Unassembled WGS sequence"/>
</dbReference>
<evidence type="ECO:0000256" key="5">
    <source>
        <dbReference type="ARBA" id="ARBA00023163"/>
    </source>
</evidence>
<keyword evidence="2" id="KW-0862">Zinc</keyword>
<protein>
    <submittedName>
        <fullName evidence="10">Aspercryptin biosynthesis cluster-specific transcription regulator atnN</fullName>
    </submittedName>
</protein>
<keyword evidence="11" id="KW-1185">Reference proteome</keyword>
<dbReference type="EMBL" id="QPMT01000020">
    <property type="protein sequence ID" value="KAF4858637.1"/>
    <property type="molecule type" value="Genomic_DNA"/>
</dbReference>
<proteinExistence type="predicted"/>
<feature type="region of interest" description="Disordered" evidence="7">
    <location>
        <begin position="636"/>
        <end position="746"/>
    </location>
</feature>
<keyword evidence="3" id="KW-0805">Transcription regulation</keyword>
<evidence type="ECO:0000256" key="8">
    <source>
        <dbReference type="SAM" id="SignalP"/>
    </source>
</evidence>
<dbReference type="SMART" id="SM00066">
    <property type="entry name" value="GAL4"/>
    <property type="match status" value="1"/>
</dbReference>
<dbReference type="Pfam" id="PF00172">
    <property type="entry name" value="Zn_clus"/>
    <property type="match status" value="1"/>
</dbReference>
<feature type="chain" id="PRO_5040514157" evidence="8">
    <location>
        <begin position="23"/>
        <end position="1517"/>
    </location>
</feature>
<dbReference type="PANTHER" id="PTHR36206">
    <property type="entry name" value="ASPERCRYPTIN BIOSYNTHESIS CLUSTER-SPECIFIC TRANSCRIPTION REGULATOR ATNN-RELATED"/>
    <property type="match status" value="1"/>
</dbReference>
<dbReference type="GO" id="GO:0003677">
    <property type="term" value="F:DNA binding"/>
    <property type="evidence" value="ECO:0007669"/>
    <property type="project" value="UniProtKB-KW"/>
</dbReference>
<dbReference type="OrthoDB" id="2593732at2759"/>
<keyword evidence="5" id="KW-0804">Transcription</keyword>
<dbReference type="GO" id="GO:0008270">
    <property type="term" value="F:zinc ion binding"/>
    <property type="evidence" value="ECO:0007669"/>
    <property type="project" value="InterPro"/>
</dbReference>
<evidence type="ECO:0000256" key="2">
    <source>
        <dbReference type="ARBA" id="ARBA00022833"/>
    </source>
</evidence>
<keyword evidence="4" id="KW-0238">DNA-binding</keyword>
<dbReference type="Pfam" id="PF05792">
    <property type="entry name" value="Candida_ALS"/>
    <property type="match status" value="6"/>
</dbReference>
<sequence>MRSRRSHVTLGALSVLPWLASGSQVCPSVDDAGAITQEVVVVDHVPIHVSAAVCQNTVIDIAGTVVSVTNAPTVLVSDFVVQSTTTFTSTLHSSVVFEGPCTTLFRDGPPGSEPTTLVFPPRGDDVNGTKIICVPADPNWYEGLGPFKTGDSNPWGITRPAPTGTDLIDPATITPPTTTFTGPFTTLTGAWAGTVPTTLILPPAGTDSVGTELVLLPATTPPSFTGPYVTISGPYTGATPTTLALPPSGTDTVGTQLVLTPSPVITSFTGPYVTATVAYTGTTPTTLLLPPSGTDTIGTQLVLTPAPSIFTGPFVTESGVWTGTFTNTLSLAPAGTDATGTQLILYPTTTASHFTGPFTTLTAPGTGSVAATFTVPPNGADGTGTVIVLAPTSAAPGTFAESVPSSSSVSPTSAPVLGGVFTSTYTGSTTSTSVLPSGPNGEPGATIIFVPSPPATATSVPASSILPGIYTTITSGYDGTVTSTSTISPTGTNTAGTVVILEPTTVPTTAAASFTTVTSAYTGSVTLTSTIPPAVSGQPGTVVILDPSLITYSTLTSGYDGSVTTTTTVFPSGGGTVGAVVVLVPTVAASSTTSSITATSTPILASTTATSESSSASETSSTSAVVSISTVSSTSEISSTSGVSSTSEASSSSEVSSTSEAPSNSYVSSTSDLSSASEASSTLDTTSASSTAPTSATSKVSSSSVPTSTVASVSSTTSSPSSSSSASPSVSTTLPGTPTTQTSQSSTFTGCLVTSSATASACSVSLTDSCAQLSSTNGLALAPVIAACTLELGPYAAGNVLTCLSTTISLTTTGQSIANCVTNALAASCPTTLPEACVNLQTSNGLDLLTDIPLCTAALGPFAVGTAATCLATGAISALTQGSSVFECLQVAFGLAPSVVTVTNPALCPTQAPTATPSVCATVPAPCVSLSTVDGLALIPAIPACTAALGAYAVGNAATCLATTAISVTTTGSSIVSCLENALSATCISTLPQACLDLAGDDAVALAVDLPLCVTALGPFATGAALVCALLPHRARKVKCDEAKPKCVRCTSSGRQCAGYEPTIEHGLAWYRPQQLTAHDQREGRAFQFFSHMVGPVLSGPTDSYFWTHLVVQFSHFEPAVRHAVLAISSLYEDFHEGERVTRQKKGNAFAISHYSAAIERIKGTQDEQLMLLVCVLFVCVEYLQGDVEAALRHCKHGILILNKVGCQSWAREYVMPIFRRLSFISFFLGAKPSEDALVPGLIGFEAPMPPRFESVEEAQSAIDDITVHAIELLAKGDESGKQPLQTRLQEFHGKVCELDATVPPQESSKKMALCGMKIKAEMARIQVNTIDGEGEMRYDEWADSFRRIVALGKQAAEMKVAFPSERPRASFTFEQGFLSMMGFVSIKCRDLQTRLEAIDLMTKIPAPKEALLDVGTLYRVGRRGAEIEHGVLLDDGVLERNPVAMAKLSFPPEEKRLIGAPIEHELDVIKNEDGTTSYRRTVHFLKKDADGVVHDQTEYLLDQKPGQVVVPDLPFF</sequence>
<organism evidence="10 11">
    <name type="scientific">Colletotrichum siamense</name>
    <name type="common">Anthracnose fungus</name>
    <dbReference type="NCBI Taxonomy" id="690259"/>
    <lineage>
        <taxon>Eukaryota</taxon>
        <taxon>Fungi</taxon>
        <taxon>Dikarya</taxon>
        <taxon>Ascomycota</taxon>
        <taxon>Pezizomycotina</taxon>
        <taxon>Sordariomycetes</taxon>
        <taxon>Hypocreomycetidae</taxon>
        <taxon>Glomerellales</taxon>
        <taxon>Glomerellaceae</taxon>
        <taxon>Colletotrichum</taxon>
        <taxon>Colletotrichum gloeosporioides species complex</taxon>
    </lineage>
</organism>
<evidence type="ECO:0000256" key="6">
    <source>
        <dbReference type="ARBA" id="ARBA00023242"/>
    </source>
</evidence>
<evidence type="ECO:0000256" key="7">
    <source>
        <dbReference type="SAM" id="MobiDB-lite"/>
    </source>
</evidence>
<dbReference type="CDD" id="cd00067">
    <property type="entry name" value="GAL4"/>
    <property type="match status" value="1"/>
</dbReference>
<evidence type="ECO:0000256" key="3">
    <source>
        <dbReference type="ARBA" id="ARBA00023015"/>
    </source>
</evidence>
<dbReference type="PANTHER" id="PTHR36206:SF16">
    <property type="entry name" value="TRANSCRIPTION FACTOR DOMAIN-CONTAINING PROTEIN-RELATED"/>
    <property type="match status" value="1"/>
</dbReference>
<dbReference type="SUPFAM" id="SSF57701">
    <property type="entry name" value="Zn2/Cys6 DNA-binding domain"/>
    <property type="match status" value="1"/>
</dbReference>
<keyword evidence="1" id="KW-0479">Metal-binding</keyword>
<gene>
    <name evidence="10" type="primary">atnN-10</name>
    <name evidence="10" type="ORF">CGCSCA2_v006996</name>
</gene>
<feature type="signal peptide" evidence="8">
    <location>
        <begin position="1"/>
        <end position="22"/>
    </location>
</feature>
<accession>A0A9P5ESF8</accession>
<keyword evidence="6" id="KW-0539">Nucleus</keyword>
<evidence type="ECO:0000313" key="11">
    <source>
        <dbReference type="Proteomes" id="UP000711996"/>
    </source>
</evidence>
<evidence type="ECO:0000256" key="1">
    <source>
        <dbReference type="ARBA" id="ARBA00022723"/>
    </source>
</evidence>
<name>A0A9P5ESF8_COLSI</name>
<dbReference type="Gene3D" id="4.10.240.10">
    <property type="entry name" value="Zn(2)-C6 fungal-type DNA-binding domain"/>
    <property type="match status" value="1"/>
</dbReference>
<dbReference type="InterPro" id="IPR052360">
    <property type="entry name" value="Transcr_Regulatory_Proteins"/>
</dbReference>
<evidence type="ECO:0000259" key="9">
    <source>
        <dbReference type="SMART" id="SM00066"/>
    </source>
</evidence>
<feature type="domain" description="Zn(2)-C6 fungal-type" evidence="9">
    <location>
        <begin position="1022"/>
        <end position="1068"/>
    </location>
</feature>